<dbReference type="SUPFAM" id="SSF56436">
    <property type="entry name" value="C-type lectin-like"/>
    <property type="match status" value="1"/>
</dbReference>
<evidence type="ECO:0000313" key="5">
    <source>
        <dbReference type="Proteomes" id="UP001483337"/>
    </source>
</evidence>
<dbReference type="InterPro" id="IPR005532">
    <property type="entry name" value="SUMF_dom"/>
</dbReference>
<dbReference type="PANTHER" id="PTHR23150:SF35">
    <property type="entry name" value="BLL6746 PROTEIN"/>
    <property type="match status" value="1"/>
</dbReference>
<reference evidence="4 5" key="1">
    <citation type="submission" date="2024-04" db="EMBL/GenBank/DDBJ databases">
        <title>Okeanomitos corallinicola gen. &amp; sp. nov. (Nostocales, Cyanobacteria), a new toxic marine heterocyst-forming cyanobacterium from a coral reef.</title>
        <authorList>
            <person name="Li H."/>
            <person name="Li R."/>
            <person name="Kang J."/>
            <person name="Hii K.S."/>
            <person name="Mohamed H.F."/>
            <person name="Xu X."/>
            <person name="Luo Z."/>
        </authorList>
    </citation>
    <scope>NUCLEOTIDE SEQUENCE [LARGE SCALE GENOMIC DNA]</scope>
    <source>
        <strain evidence="4 5">TIOX110</strain>
    </source>
</reference>
<name>A0ABZ2UX11_9CYAN</name>
<gene>
    <name evidence="4" type="ORF">WJM97_08085</name>
</gene>
<dbReference type="PROSITE" id="PS00107">
    <property type="entry name" value="PROTEIN_KINASE_ATP"/>
    <property type="match status" value="1"/>
</dbReference>
<evidence type="ECO:0000256" key="1">
    <source>
        <dbReference type="PROSITE-ProRule" id="PRU10141"/>
    </source>
</evidence>
<dbReference type="EMBL" id="CP150886">
    <property type="protein sequence ID" value="WZB89637.1"/>
    <property type="molecule type" value="Genomic_DNA"/>
</dbReference>
<dbReference type="Pfam" id="PF00069">
    <property type="entry name" value="Pkinase"/>
    <property type="match status" value="1"/>
</dbReference>
<accession>A0ABZ2UX11</accession>
<keyword evidence="4" id="KW-0418">Kinase</keyword>
<feature type="domain" description="Protein kinase" evidence="3">
    <location>
        <begin position="7"/>
        <end position="267"/>
    </location>
</feature>
<organism evidence="4 5">
    <name type="scientific">Okeanomitos corallinicola TIOX110</name>
    <dbReference type="NCBI Taxonomy" id="3133117"/>
    <lineage>
        <taxon>Bacteria</taxon>
        <taxon>Bacillati</taxon>
        <taxon>Cyanobacteriota</taxon>
        <taxon>Cyanophyceae</taxon>
        <taxon>Nostocales</taxon>
        <taxon>Aphanizomenonaceae</taxon>
        <taxon>Okeanomitos</taxon>
    </lineage>
</organism>
<keyword evidence="4" id="KW-0808">Transferase</keyword>
<dbReference type="InterPro" id="IPR000719">
    <property type="entry name" value="Prot_kinase_dom"/>
</dbReference>
<keyword evidence="1" id="KW-0067">ATP-binding</keyword>
<dbReference type="RefSeq" id="WP_353932535.1">
    <property type="nucleotide sequence ID" value="NZ_CP150886.1"/>
</dbReference>
<dbReference type="InterPro" id="IPR051043">
    <property type="entry name" value="Sulfatase_Mod_Factor_Kinase"/>
</dbReference>
<dbReference type="InterPro" id="IPR011009">
    <property type="entry name" value="Kinase-like_dom_sf"/>
</dbReference>
<dbReference type="InterPro" id="IPR016187">
    <property type="entry name" value="CTDL_fold"/>
</dbReference>
<feature type="compositionally biased region" description="Polar residues" evidence="2">
    <location>
        <begin position="357"/>
        <end position="382"/>
    </location>
</feature>
<evidence type="ECO:0000313" key="4">
    <source>
        <dbReference type="EMBL" id="WZB89637.1"/>
    </source>
</evidence>
<dbReference type="Gene3D" id="3.90.1580.10">
    <property type="entry name" value="paralog of FGE (formylglycine-generating enzyme)"/>
    <property type="match status" value="1"/>
</dbReference>
<dbReference type="CDD" id="cd14014">
    <property type="entry name" value="STKc_PknB_like"/>
    <property type="match status" value="1"/>
</dbReference>
<dbReference type="Proteomes" id="UP001483337">
    <property type="component" value="Chromosome"/>
</dbReference>
<evidence type="ECO:0000259" key="3">
    <source>
        <dbReference type="PROSITE" id="PS50011"/>
    </source>
</evidence>
<protein>
    <submittedName>
        <fullName evidence="4">Bifunctional serine/threonine-protein kinase/formylglycine-generating enzyme family protein</fullName>
    </submittedName>
</protein>
<dbReference type="Gene3D" id="1.10.510.10">
    <property type="entry name" value="Transferase(Phosphotransferase) domain 1"/>
    <property type="match status" value="1"/>
</dbReference>
<dbReference type="SUPFAM" id="SSF56112">
    <property type="entry name" value="Protein kinase-like (PK-like)"/>
    <property type="match status" value="1"/>
</dbReference>
<evidence type="ECO:0000256" key="2">
    <source>
        <dbReference type="SAM" id="MobiDB-lite"/>
    </source>
</evidence>
<dbReference type="Pfam" id="PF03781">
    <property type="entry name" value="FGE-sulfatase"/>
    <property type="match status" value="1"/>
</dbReference>
<keyword evidence="1" id="KW-0547">Nucleotide-binding</keyword>
<feature type="region of interest" description="Disordered" evidence="2">
    <location>
        <begin position="335"/>
        <end position="382"/>
    </location>
</feature>
<dbReference type="PANTHER" id="PTHR23150">
    <property type="entry name" value="SULFATASE MODIFYING FACTOR 1, 2"/>
    <property type="match status" value="1"/>
</dbReference>
<dbReference type="InterPro" id="IPR017441">
    <property type="entry name" value="Protein_kinase_ATP_BS"/>
</dbReference>
<keyword evidence="5" id="KW-1185">Reference proteome</keyword>
<dbReference type="SMART" id="SM00220">
    <property type="entry name" value="S_TKc"/>
    <property type="match status" value="1"/>
</dbReference>
<dbReference type="InterPro" id="IPR042095">
    <property type="entry name" value="SUMF_sf"/>
</dbReference>
<proteinExistence type="predicted"/>
<dbReference type="GO" id="GO:0016301">
    <property type="term" value="F:kinase activity"/>
    <property type="evidence" value="ECO:0007669"/>
    <property type="project" value="UniProtKB-KW"/>
</dbReference>
<dbReference type="PROSITE" id="PS50011">
    <property type="entry name" value="PROTEIN_KINASE_DOM"/>
    <property type="match status" value="1"/>
</dbReference>
<sequence>MRIGGRYEILEILGNGGFGITYKARDMQKPSKPICVVKELLSQHNNTFRMNFFQKEARILEALGTHSQIPHLLAYFEENEKFYIVQEFIQGQCLDREILPGKQLSEGYVIKLLQDVLEVLVFVHEQNVIHRDIKPPNLIRRQEDGKVCLIDFGIVKETDIYKSNGSVKTSIMAGTFGYMPSEQARGKTVFSSDIYALGITAIQALTGLQSQDIEEDPQTAELSWQHSVQVSNHLAAFLTKMVRRHHSLRYQNAQAALAELKKITPSLPTAILSNPVVTNPRDLYYQEASSLGQKYNGKFSPIILKRLENKRLDLGLSVQEAQEIRELVIQSYQQNQHPHQELKQGNRQQIIPPKLPKSSNPNIGINRSRANSQPQKSRSSAIKTQPFVFETAQLESKNLLFGLIKNREIQRSQKTAKLFIEELENGVILELIAISSGKFLMGSSQEEIESMDRGFPQHLVLIEPFLLGKYPITQAQWKAVSSLPKIQIDLDPDPSNFKGLNRPVEQISWYETQEFCARLSQKTGRLYRLPSEAEWEYACRAGTITPFYFGNTISTELANYNGEYIYGNGSKGIYRKETTDVGTFPANAFGLYDIHGNVWEWCQDGWYDNYIGAPNDGSAWLNENDNHPRRVLRGGSWSYRPVYCRSAYRINYPPVSKDQNHGFRVACSAKWNES</sequence>
<feature type="binding site" evidence="1">
    <location>
        <position position="38"/>
    </location>
    <ligand>
        <name>ATP</name>
        <dbReference type="ChEBI" id="CHEBI:30616"/>
    </ligand>
</feature>